<accession>A0ABW9RSJ7</accession>
<evidence type="ECO:0000256" key="2">
    <source>
        <dbReference type="ARBA" id="ARBA00022490"/>
    </source>
</evidence>
<dbReference type="NCBIfam" id="TIGR03652">
    <property type="entry name" value="FeS_repair_RIC"/>
    <property type="match status" value="1"/>
</dbReference>
<dbReference type="InterPro" id="IPR019903">
    <property type="entry name" value="RIC_family"/>
</dbReference>
<evidence type="ECO:0000313" key="6">
    <source>
        <dbReference type="EMBL" id="MTI27016.1"/>
    </source>
</evidence>
<reference evidence="6 7" key="1">
    <citation type="submission" date="2019-02" db="EMBL/GenBank/DDBJ databases">
        <authorList>
            <person name="Goldberg S.R."/>
            <person name="Haltli B.A."/>
            <person name="Correa H."/>
            <person name="Russell K.G."/>
        </authorList>
    </citation>
    <scope>NUCLEOTIDE SEQUENCE [LARGE SCALE GENOMIC DNA]</scope>
    <source>
        <strain evidence="6 7">JCM 16186</strain>
    </source>
</reference>
<dbReference type="InterPro" id="IPR012312">
    <property type="entry name" value="Hemerythrin-like"/>
</dbReference>
<dbReference type="Pfam" id="PF04405">
    <property type="entry name" value="ScdA_N"/>
    <property type="match status" value="1"/>
</dbReference>
<protein>
    <submittedName>
        <fullName evidence="6">Iron-sulfur cluster repair di-iron protein</fullName>
    </submittedName>
</protein>
<dbReference type="RefSeq" id="WP_155174024.1">
    <property type="nucleotide sequence ID" value="NZ_BAAAFL010000051.1"/>
</dbReference>
<keyword evidence="4" id="KW-0408">Iron</keyword>
<comment type="subcellular location">
    <subcellularLocation>
        <location evidence="1">Cytoplasm</location>
    </subcellularLocation>
</comment>
<dbReference type="PANTHER" id="PTHR36438">
    <property type="entry name" value="IRON-SULFUR CLUSTER REPAIR PROTEIN YTFE"/>
    <property type="match status" value="1"/>
</dbReference>
<comment type="caution">
    <text evidence="6">The sequence shown here is derived from an EMBL/GenBank/DDBJ whole genome shotgun (WGS) entry which is preliminary data.</text>
</comment>
<keyword evidence="2" id="KW-0963">Cytoplasm</keyword>
<organism evidence="6 7">
    <name type="scientific">Fulvivirga kasyanovii</name>
    <dbReference type="NCBI Taxonomy" id="396812"/>
    <lineage>
        <taxon>Bacteria</taxon>
        <taxon>Pseudomonadati</taxon>
        <taxon>Bacteroidota</taxon>
        <taxon>Cytophagia</taxon>
        <taxon>Cytophagales</taxon>
        <taxon>Fulvivirgaceae</taxon>
        <taxon>Fulvivirga</taxon>
    </lineage>
</organism>
<gene>
    <name evidence="6" type="primary">ric</name>
    <name evidence="6" type="ORF">E1163_18815</name>
</gene>
<evidence type="ECO:0000256" key="3">
    <source>
        <dbReference type="ARBA" id="ARBA00022723"/>
    </source>
</evidence>
<evidence type="ECO:0000256" key="4">
    <source>
        <dbReference type="ARBA" id="ARBA00023004"/>
    </source>
</evidence>
<proteinExistence type="predicted"/>
<name>A0ABW9RSJ7_9BACT</name>
<dbReference type="Pfam" id="PF01814">
    <property type="entry name" value="Hemerythrin"/>
    <property type="match status" value="1"/>
</dbReference>
<dbReference type="Gene3D" id="1.20.120.520">
    <property type="entry name" value="nmb1532 protein domain like"/>
    <property type="match status" value="1"/>
</dbReference>
<evidence type="ECO:0000259" key="5">
    <source>
        <dbReference type="Pfam" id="PF01814"/>
    </source>
</evidence>
<keyword evidence="7" id="KW-1185">Reference proteome</keyword>
<keyword evidence="3" id="KW-0479">Metal-binding</keyword>
<sequence length="241" mass="27713">MNNLKDKKVGRLVAEDYRYADVFRKYGIDFCCGGGVSVEEVCRKKGLDHREVTNALVRITTDFKPTLNYDNWRLDRLTDHIITMHHQYVRENLPLLVFYSAKVANAHGVAHPETVEIKRLVEELEDELLPHMEKEEVVLFPYIKKIMASAGQMQHLDPVNYGTIENPIKCMISEHEAAGDLMEMIARLSSGYTPPEGACNTYRVLYKKLQEFERDLHQHIHLENNILFLKVIAMAGEQASV</sequence>
<dbReference type="EMBL" id="SMLW01000608">
    <property type="protein sequence ID" value="MTI27016.1"/>
    <property type="molecule type" value="Genomic_DNA"/>
</dbReference>
<dbReference type="PANTHER" id="PTHR36438:SF1">
    <property type="entry name" value="IRON-SULFUR CLUSTER REPAIR PROTEIN YTFE"/>
    <property type="match status" value="1"/>
</dbReference>
<evidence type="ECO:0000313" key="7">
    <source>
        <dbReference type="Proteomes" id="UP000798808"/>
    </source>
</evidence>
<dbReference type="Proteomes" id="UP000798808">
    <property type="component" value="Unassembled WGS sequence"/>
</dbReference>
<feature type="domain" description="Hemerythrin-like" evidence="5">
    <location>
        <begin position="80"/>
        <end position="228"/>
    </location>
</feature>
<evidence type="ECO:0000256" key="1">
    <source>
        <dbReference type="ARBA" id="ARBA00004496"/>
    </source>
</evidence>